<sequence>MNQPVDAQGPRVDATSDEERPTALETAQDAWRSELAELGGRNTLMWHRELPTGTIDLTVAHPGGVAKLLAGHNTLLSELVRESMALTEARRRVSAIRAKGVELQREYGLSTLFLAVGMASWQLRRAPIPPRAPVLLRGARIRPTDASRRDFVLRLDSDVIFNPALEHYLRGERGIELDGHELARASSGRHGFDPRPTYDRLEALCGGLSEFGIGPQLVLSTYPLAKLPLVAELAGPVETLARRPLLVSLAEAQEKSGKDVAPAKGHRPRAATVLAVDRAQRDVLNVLAQGQSVLLDAEPGTGRTQTIVNAVARAVGEGGSVLVAAEQRRALEDVQERLRSIGLGDLALDLRETAAAARRAGATLVDALDRHQSEQPMTSDSAAPVVTEDPLVVLAEHQEHLHGRREPWGVTLAETHEVLARLAALERSPASHVRLEGDVLAGLTPDSMSEIREALTRAVSAGAWKRRAEDPWFGAQITTDQDAERAAALVADHVGGRFSQAREDVNALAKAVGLPAPVNLQQWNRIFELLRQVRDTLDVFTPEVYESPLEDLVRATTKQPRGSADKLSTVARTRLRRQARSLLRPGTPPPDVGDRLAHALQERSEWESLAGRAARPSTPRGWEEAAAEFEGIHSDLTWLAEVLQTTTHGREFETTHLDLVLERLVRLDAQADRLPVVAAVHGDLQPLRDRGLGRLVDDLAQRGVAEDDVEAEADLVFWASVHDQMARQTPQATGAELHGVVALLERQEEARAEAARSAVVHAARDRVSAVLAAHPEQADALRAVVEAGPPLRTIDLIQAAPDLVRALRPCWLTSPLTVPATIPTDTELDLIVIEEAQQIPLAHAVPALTRGATVLIAGDSGGLPGLPVAGVADAAQDPAPAGGESLLSSASRVLPVRHLDTHYRSLDDRMLPRRPGSAVTGYPGVLRQSRIAVVEAEGKDEAITRMVDIVLDHARRSPRHSLGVVVDDAALVPHAETLLWERVAGEADLVASFREDVAEPFVLSTVERAAGDVRDRLVLVLTGRDQLSQAWGAAALNAARRSIVVVSDRPLGDLPASPGLDLVRATVARAAVDPEQPGSAPRDPAPQDSAPQDSAPRDSAPQDSAPQAPALVADLAQRLRAENLTVRLGFGSGPQRIELVVDDPDDRNRPLLAIDTDAHPDPDGPDADRLYNRILHLRQLGWTPVQVWTTDVFRDPAREVARLVDLARRASAQRQR</sequence>
<reference evidence="3" key="1">
    <citation type="submission" date="2022-06" db="EMBL/GenBank/DDBJ databases">
        <title>Ornithinimicrobium HY1793.</title>
        <authorList>
            <person name="Huang Y."/>
        </authorList>
    </citation>
    <scope>NUCLEOTIDE SEQUENCE</scope>
    <source>
        <strain evidence="3">HY1793</strain>
    </source>
</reference>
<proteinExistence type="predicted"/>
<dbReference type="InterPro" id="IPR027417">
    <property type="entry name" value="P-loop_NTPase"/>
</dbReference>
<dbReference type="EMBL" id="CP099489">
    <property type="protein sequence ID" value="USQ79515.1"/>
    <property type="molecule type" value="Genomic_DNA"/>
</dbReference>
<accession>A0ABY4YSP5</accession>
<dbReference type="Gene3D" id="3.40.50.300">
    <property type="entry name" value="P-loop containing nucleotide triphosphate hydrolases"/>
    <property type="match status" value="1"/>
</dbReference>
<dbReference type="Proteomes" id="UP001056455">
    <property type="component" value="Chromosome"/>
</dbReference>
<feature type="region of interest" description="Disordered" evidence="1">
    <location>
        <begin position="1"/>
        <end position="24"/>
    </location>
</feature>
<feature type="domain" description="Restriction endonuclease type II-like" evidence="2">
    <location>
        <begin position="1114"/>
        <end position="1205"/>
    </location>
</feature>
<evidence type="ECO:0000313" key="4">
    <source>
        <dbReference type="Proteomes" id="UP001056455"/>
    </source>
</evidence>
<evidence type="ECO:0000256" key="1">
    <source>
        <dbReference type="SAM" id="MobiDB-lite"/>
    </source>
</evidence>
<dbReference type="InterPro" id="IPR025103">
    <property type="entry name" value="DUF4011"/>
</dbReference>
<dbReference type="RefSeq" id="WP_252592622.1">
    <property type="nucleotide sequence ID" value="NZ_CP099489.1"/>
</dbReference>
<dbReference type="Pfam" id="PF13195">
    <property type="entry name" value="DUF4011"/>
    <property type="match status" value="1"/>
</dbReference>
<gene>
    <name evidence="3" type="ORF">NF556_18250</name>
</gene>
<evidence type="ECO:0000313" key="3">
    <source>
        <dbReference type="EMBL" id="USQ79515.1"/>
    </source>
</evidence>
<dbReference type="SUPFAM" id="SSF52540">
    <property type="entry name" value="P-loop containing nucleoside triphosphate hydrolases"/>
    <property type="match status" value="1"/>
</dbReference>
<organism evidence="3 4">
    <name type="scientific">Ornithinimicrobium faecis</name>
    <dbReference type="NCBI Taxonomy" id="2934158"/>
    <lineage>
        <taxon>Bacteria</taxon>
        <taxon>Bacillati</taxon>
        <taxon>Actinomycetota</taxon>
        <taxon>Actinomycetes</taxon>
        <taxon>Micrococcales</taxon>
        <taxon>Ornithinimicrobiaceae</taxon>
        <taxon>Ornithinimicrobium</taxon>
    </lineage>
</organism>
<dbReference type="Pfam" id="PF18741">
    <property type="entry name" value="MTES_1575"/>
    <property type="match status" value="1"/>
</dbReference>
<feature type="compositionally biased region" description="Low complexity" evidence="1">
    <location>
        <begin position="1098"/>
        <end position="1107"/>
    </location>
</feature>
<protein>
    <submittedName>
        <fullName evidence="3">DUF4011 domain-containing protein</fullName>
    </submittedName>
</protein>
<dbReference type="InterPro" id="IPR049468">
    <property type="entry name" value="Restrct_endonuc-II-like_dom"/>
</dbReference>
<evidence type="ECO:0000259" key="2">
    <source>
        <dbReference type="Pfam" id="PF18741"/>
    </source>
</evidence>
<feature type="region of interest" description="Disordered" evidence="1">
    <location>
        <begin position="1073"/>
        <end position="1107"/>
    </location>
</feature>
<keyword evidence="4" id="KW-1185">Reference proteome</keyword>
<name>A0ABY4YSP5_9MICO</name>